<dbReference type="RefSeq" id="XP_043133384.1">
    <property type="nucleotide sequence ID" value="XM_043284610.1"/>
</dbReference>
<dbReference type="AlphaFoldDB" id="A0A7R7VI84"/>
<evidence type="ECO:0000313" key="1">
    <source>
        <dbReference type="EMBL" id="BCR84862.1"/>
    </source>
</evidence>
<name>A0A7R7VI84_ASPCH</name>
<dbReference type="KEGG" id="ache:ACHE_20320S"/>
<proteinExistence type="predicted"/>
<dbReference type="Gene3D" id="1.25.40.20">
    <property type="entry name" value="Ankyrin repeat-containing domain"/>
    <property type="match status" value="1"/>
</dbReference>
<reference evidence="1" key="2">
    <citation type="submission" date="2021-02" db="EMBL/GenBank/DDBJ databases">
        <title>Aspergillus chevalieri M1 genome sequence.</title>
        <authorList>
            <person name="Kadooka C."/>
            <person name="Mori K."/>
            <person name="Futagami T."/>
        </authorList>
    </citation>
    <scope>NUCLEOTIDE SEQUENCE</scope>
    <source>
        <strain evidence="1">M1</strain>
    </source>
</reference>
<protein>
    <recommendedName>
        <fullName evidence="3">Ankyrin repeat protein</fullName>
    </recommendedName>
</protein>
<evidence type="ECO:0000313" key="2">
    <source>
        <dbReference type="Proteomes" id="UP000637239"/>
    </source>
</evidence>
<reference evidence="1" key="1">
    <citation type="submission" date="2021-01" db="EMBL/GenBank/DDBJ databases">
        <authorList>
            <consortium name="Aspergillus chevalieri M1 genome sequencing consortium"/>
            <person name="Kazuki M."/>
            <person name="Futagami T."/>
        </authorList>
    </citation>
    <scope>NUCLEOTIDE SEQUENCE</scope>
    <source>
        <strain evidence="1">M1</strain>
    </source>
</reference>
<gene>
    <name evidence="1" type="ORF">ACHE_20320S</name>
</gene>
<sequence>MDGEAEIVKELLLRGADPSLPLYEDLEPPLLKAILRGHNAVVDVLLADPRADHDVRFNDRIDIQGTQTALQEAAKKGNAHVVRCPLEKGACARPNVETTMHSAVITAARR</sequence>
<dbReference type="SUPFAM" id="SSF48403">
    <property type="entry name" value="Ankyrin repeat"/>
    <property type="match status" value="1"/>
</dbReference>
<organism evidence="1 2">
    <name type="scientific">Aspergillus chevalieri</name>
    <name type="common">Eurotium chevalieri</name>
    <dbReference type="NCBI Taxonomy" id="182096"/>
    <lineage>
        <taxon>Eukaryota</taxon>
        <taxon>Fungi</taxon>
        <taxon>Dikarya</taxon>
        <taxon>Ascomycota</taxon>
        <taxon>Pezizomycotina</taxon>
        <taxon>Eurotiomycetes</taxon>
        <taxon>Eurotiomycetidae</taxon>
        <taxon>Eurotiales</taxon>
        <taxon>Aspergillaceae</taxon>
        <taxon>Aspergillus</taxon>
        <taxon>Aspergillus subgen. Aspergillus</taxon>
    </lineage>
</organism>
<dbReference type="InterPro" id="IPR036770">
    <property type="entry name" value="Ankyrin_rpt-contain_sf"/>
</dbReference>
<evidence type="ECO:0008006" key="3">
    <source>
        <dbReference type="Google" id="ProtNLM"/>
    </source>
</evidence>
<dbReference type="Proteomes" id="UP000637239">
    <property type="component" value="Chromosome 2"/>
</dbReference>
<dbReference type="GeneID" id="66979221"/>
<keyword evidence="2" id="KW-1185">Reference proteome</keyword>
<accession>A0A7R7VI84</accession>
<dbReference type="EMBL" id="AP024417">
    <property type="protein sequence ID" value="BCR84862.1"/>
    <property type="molecule type" value="Genomic_DNA"/>
</dbReference>